<dbReference type="GO" id="GO:0020037">
    <property type="term" value="F:heme binding"/>
    <property type="evidence" value="ECO:0007669"/>
    <property type="project" value="InterPro"/>
</dbReference>
<evidence type="ECO:0000256" key="6">
    <source>
        <dbReference type="ARBA" id="ARBA00023033"/>
    </source>
</evidence>
<dbReference type="RefSeq" id="XP_033600188.1">
    <property type="nucleotide sequence ID" value="XM_033745557.1"/>
</dbReference>
<keyword evidence="8" id="KW-0472">Membrane</keyword>
<organism evidence="9 10">
    <name type="scientific">Pseudovirgaria hyperparasitica</name>
    <dbReference type="NCBI Taxonomy" id="470096"/>
    <lineage>
        <taxon>Eukaryota</taxon>
        <taxon>Fungi</taxon>
        <taxon>Dikarya</taxon>
        <taxon>Ascomycota</taxon>
        <taxon>Pezizomycotina</taxon>
        <taxon>Dothideomycetes</taxon>
        <taxon>Dothideomycetes incertae sedis</taxon>
        <taxon>Acrospermales</taxon>
        <taxon>Acrospermaceae</taxon>
        <taxon>Pseudovirgaria</taxon>
    </lineage>
</organism>
<protein>
    <submittedName>
        <fullName evidence="9">Cytochrome P450</fullName>
    </submittedName>
</protein>
<feature type="binding site" description="axial binding residue" evidence="7">
    <location>
        <position position="539"/>
    </location>
    <ligand>
        <name>heme</name>
        <dbReference type="ChEBI" id="CHEBI:30413"/>
    </ligand>
    <ligandPart>
        <name>Fe</name>
        <dbReference type="ChEBI" id="CHEBI:18248"/>
    </ligandPart>
</feature>
<comment type="similarity">
    <text evidence="2">Belongs to the cytochrome P450 family.</text>
</comment>
<dbReference type="GeneID" id="54486611"/>
<keyword evidence="5 7" id="KW-0408">Iron</keyword>
<dbReference type="InterPro" id="IPR001128">
    <property type="entry name" value="Cyt_P450"/>
</dbReference>
<dbReference type="Gene3D" id="1.10.630.10">
    <property type="entry name" value="Cytochrome P450"/>
    <property type="match status" value="1"/>
</dbReference>
<dbReference type="InterPro" id="IPR002403">
    <property type="entry name" value="Cyt_P450_E_grp-IV"/>
</dbReference>
<dbReference type="SUPFAM" id="SSF48264">
    <property type="entry name" value="Cytochrome P450"/>
    <property type="match status" value="1"/>
</dbReference>
<feature type="transmembrane region" description="Helical" evidence="8">
    <location>
        <begin position="45"/>
        <end position="65"/>
    </location>
</feature>
<proteinExistence type="inferred from homology"/>
<sequence>MHPDPRCNGLSLLSLGLYGSALLTGPVMHLGLWIRGEWDRYVNHILFLACFIHNAGILILHYLTGADLLDALAMTVTLEGAHLLGLMCSIGLYRICFHPLRFFPGPLSFRISIWGRTWATFHKGERGAILIDEVHRRYGDYVRIAPNHISVRSASSIPLIHGTGKTTVCHKSAAYLNPVNFGSVNATRDPNEHAIYRKKWDKALDPKAASSYLPAIHQVVLALVSRLRYYQGRPIVANHEYALFAFDTMGRIGFGLPNGFNSMPSGRLPRAIADVVATTRIGVYMVNAIDISAASFIVSHHGQMFIPWLHMITGILPTFGIIYKPDVKFREFIGAAIQEKSTTELPEKRQHQAHKDVISHLMDSSDGVKLSHSQLLSNGFIIGLAGSDTTISTITHMTYRFARHPNIARTLHQEISSALSHRGTPADWPAISKLPYLDAFINETLRLHPPNPSPLPRVTPPEGLYLDDGVYIPGGVNVSTPEWSLHHDSRYFSEPEVFMPERWIAHDVARTSGASFTPRPECIFDRRAFIPFLRGPYRCAGIYVAYMELKMWTAAVLMEFDIVFPEGVDVQEVDRRVRDEWKDYTMTQAAPIEVCFRERL</sequence>
<keyword evidence="4" id="KW-0560">Oxidoreductase</keyword>
<dbReference type="GO" id="GO:0004497">
    <property type="term" value="F:monooxygenase activity"/>
    <property type="evidence" value="ECO:0007669"/>
    <property type="project" value="UniProtKB-KW"/>
</dbReference>
<dbReference type="PANTHER" id="PTHR24305">
    <property type="entry name" value="CYTOCHROME P450"/>
    <property type="match status" value="1"/>
</dbReference>
<evidence type="ECO:0000256" key="7">
    <source>
        <dbReference type="PIRSR" id="PIRSR602403-1"/>
    </source>
</evidence>
<evidence type="ECO:0000256" key="2">
    <source>
        <dbReference type="ARBA" id="ARBA00010617"/>
    </source>
</evidence>
<evidence type="ECO:0000313" key="10">
    <source>
        <dbReference type="Proteomes" id="UP000799437"/>
    </source>
</evidence>
<dbReference type="GO" id="GO:0016705">
    <property type="term" value="F:oxidoreductase activity, acting on paired donors, with incorporation or reduction of molecular oxygen"/>
    <property type="evidence" value="ECO:0007669"/>
    <property type="project" value="InterPro"/>
</dbReference>
<keyword evidence="7" id="KW-0349">Heme</keyword>
<dbReference type="OrthoDB" id="6692864at2759"/>
<dbReference type="PRINTS" id="PR00385">
    <property type="entry name" value="P450"/>
</dbReference>
<comment type="cofactor">
    <cofactor evidence="1 7">
        <name>heme</name>
        <dbReference type="ChEBI" id="CHEBI:30413"/>
    </cofactor>
</comment>
<keyword evidence="3 7" id="KW-0479">Metal-binding</keyword>
<reference evidence="9" key="1">
    <citation type="journal article" date="2020" name="Stud. Mycol.">
        <title>101 Dothideomycetes genomes: a test case for predicting lifestyles and emergence of pathogens.</title>
        <authorList>
            <person name="Haridas S."/>
            <person name="Albert R."/>
            <person name="Binder M."/>
            <person name="Bloem J."/>
            <person name="Labutti K."/>
            <person name="Salamov A."/>
            <person name="Andreopoulos B."/>
            <person name="Baker S."/>
            <person name="Barry K."/>
            <person name="Bills G."/>
            <person name="Bluhm B."/>
            <person name="Cannon C."/>
            <person name="Castanera R."/>
            <person name="Culley D."/>
            <person name="Daum C."/>
            <person name="Ezra D."/>
            <person name="Gonzalez J."/>
            <person name="Henrissat B."/>
            <person name="Kuo A."/>
            <person name="Liang C."/>
            <person name="Lipzen A."/>
            <person name="Lutzoni F."/>
            <person name="Magnuson J."/>
            <person name="Mondo S."/>
            <person name="Nolan M."/>
            <person name="Ohm R."/>
            <person name="Pangilinan J."/>
            <person name="Park H.-J."/>
            <person name="Ramirez L."/>
            <person name="Alfaro M."/>
            <person name="Sun H."/>
            <person name="Tritt A."/>
            <person name="Yoshinaga Y."/>
            <person name="Zwiers L.-H."/>
            <person name="Turgeon B."/>
            <person name="Goodwin S."/>
            <person name="Spatafora J."/>
            <person name="Crous P."/>
            <person name="Grigoriev I."/>
        </authorList>
    </citation>
    <scope>NUCLEOTIDE SEQUENCE</scope>
    <source>
        <strain evidence="9">CBS 121739</strain>
    </source>
</reference>
<dbReference type="AlphaFoldDB" id="A0A6A6W826"/>
<dbReference type="GO" id="GO:0005506">
    <property type="term" value="F:iron ion binding"/>
    <property type="evidence" value="ECO:0007669"/>
    <property type="project" value="InterPro"/>
</dbReference>
<keyword evidence="10" id="KW-1185">Reference proteome</keyword>
<dbReference type="Pfam" id="PF00067">
    <property type="entry name" value="p450"/>
    <property type="match status" value="1"/>
</dbReference>
<evidence type="ECO:0000256" key="3">
    <source>
        <dbReference type="ARBA" id="ARBA00022723"/>
    </source>
</evidence>
<dbReference type="InterPro" id="IPR036396">
    <property type="entry name" value="Cyt_P450_sf"/>
</dbReference>
<feature type="transmembrane region" description="Helical" evidence="8">
    <location>
        <begin position="12"/>
        <end position="33"/>
    </location>
</feature>
<keyword evidence="8" id="KW-0812">Transmembrane</keyword>
<evidence type="ECO:0000313" key="9">
    <source>
        <dbReference type="EMBL" id="KAF2757737.1"/>
    </source>
</evidence>
<evidence type="ECO:0000256" key="5">
    <source>
        <dbReference type="ARBA" id="ARBA00023004"/>
    </source>
</evidence>
<dbReference type="InterPro" id="IPR050121">
    <property type="entry name" value="Cytochrome_P450_monoxygenase"/>
</dbReference>
<evidence type="ECO:0000256" key="8">
    <source>
        <dbReference type="SAM" id="Phobius"/>
    </source>
</evidence>
<dbReference type="EMBL" id="ML996573">
    <property type="protein sequence ID" value="KAF2757737.1"/>
    <property type="molecule type" value="Genomic_DNA"/>
</dbReference>
<keyword evidence="6" id="KW-0503">Monooxygenase</keyword>
<keyword evidence="8" id="KW-1133">Transmembrane helix</keyword>
<dbReference type="PANTHER" id="PTHR24305:SF187">
    <property type="entry name" value="P450, PUTATIVE (EUROFUNG)-RELATED"/>
    <property type="match status" value="1"/>
</dbReference>
<dbReference type="Proteomes" id="UP000799437">
    <property type="component" value="Unassembled WGS sequence"/>
</dbReference>
<accession>A0A6A6W826</accession>
<gene>
    <name evidence="9" type="ORF">EJ05DRAFT_486758</name>
</gene>
<name>A0A6A6W826_9PEZI</name>
<dbReference type="PRINTS" id="PR00465">
    <property type="entry name" value="EP450IV"/>
</dbReference>
<evidence type="ECO:0000256" key="1">
    <source>
        <dbReference type="ARBA" id="ARBA00001971"/>
    </source>
</evidence>
<evidence type="ECO:0000256" key="4">
    <source>
        <dbReference type="ARBA" id="ARBA00023002"/>
    </source>
</evidence>